<dbReference type="PROSITE" id="PS51898">
    <property type="entry name" value="TYR_RECOMBINASE"/>
    <property type="match status" value="1"/>
</dbReference>
<dbReference type="AlphaFoldDB" id="A0A4R6R6J8"/>
<dbReference type="Proteomes" id="UP000294593">
    <property type="component" value="Unassembled WGS sequence"/>
</dbReference>
<evidence type="ECO:0000313" key="4">
    <source>
        <dbReference type="EMBL" id="TDP81573.1"/>
    </source>
</evidence>
<dbReference type="GO" id="GO:0006310">
    <property type="term" value="P:DNA recombination"/>
    <property type="evidence" value="ECO:0007669"/>
    <property type="project" value="UniProtKB-KW"/>
</dbReference>
<dbReference type="Gene3D" id="1.10.443.10">
    <property type="entry name" value="Intergrase catalytic core"/>
    <property type="match status" value="1"/>
</dbReference>
<comment type="caution">
    <text evidence="4">The sequence shown here is derived from an EMBL/GenBank/DDBJ whole genome shotgun (WGS) entry which is preliminary data.</text>
</comment>
<feature type="domain" description="Tyr recombinase" evidence="3">
    <location>
        <begin position="168"/>
        <end position="383"/>
    </location>
</feature>
<dbReference type="InterPro" id="IPR002104">
    <property type="entry name" value="Integrase_catalytic"/>
</dbReference>
<dbReference type="GO" id="GO:0003677">
    <property type="term" value="F:DNA binding"/>
    <property type="evidence" value="ECO:0007669"/>
    <property type="project" value="InterPro"/>
</dbReference>
<name>A0A4R6R6J8_9BURK</name>
<dbReference type="Pfam" id="PF00589">
    <property type="entry name" value="Phage_integrase"/>
    <property type="match status" value="1"/>
</dbReference>
<dbReference type="SUPFAM" id="SSF56349">
    <property type="entry name" value="DNA breaking-rejoining enzymes"/>
    <property type="match status" value="1"/>
</dbReference>
<keyword evidence="2" id="KW-0233">DNA recombination</keyword>
<evidence type="ECO:0000259" key="3">
    <source>
        <dbReference type="PROSITE" id="PS51898"/>
    </source>
</evidence>
<evidence type="ECO:0000256" key="1">
    <source>
        <dbReference type="ARBA" id="ARBA00022908"/>
    </source>
</evidence>
<keyword evidence="5" id="KW-1185">Reference proteome</keyword>
<dbReference type="InterPro" id="IPR050090">
    <property type="entry name" value="Tyrosine_recombinase_XerCD"/>
</dbReference>
<dbReference type="GO" id="GO:0015074">
    <property type="term" value="P:DNA integration"/>
    <property type="evidence" value="ECO:0007669"/>
    <property type="project" value="UniProtKB-KW"/>
</dbReference>
<proteinExistence type="predicted"/>
<protein>
    <submittedName>
        <fullName evidence="4">Site-specific recombinase XerD</fullName>
    </submittedName>
</protein>
<organism evidence="4 5">
    <name type="scientific">Aquabacterium commune</name>
    <dbReference type="NCBI Taxonomy" id="70586"/>
    <lineage>
        <taxon>Bacteria</taxon>
        <taxon>Pseudomonadati</taxon>
        <taxon>Pseudomonadota</taxon>
        <taxon>Betaproteobacteria</taxon>
        <taxon>Burkholderiales</taxon>
        <taxon>Aquabacterium</taxon>
    </lineage>
</organism>
<evidence type="ECO:0000256" key="2">
    <source>
        <dbReference type="ARBA" id="ARBA00023172"/>
    </source>
</evidence>
<dbReference type="InterPro" id="IPR013762">
    <property type="entry name" value="Integrase-like_cat_sf"/>
</dbReference>
<gene>
    <name evidence="4" type="ORF">EV672_1073</name>
</gene>
<evidence type="ECO:0000313" key="5">
    <source>
        <dbReference type="Proteomes" id="UP000294593"/>
    </source>
</evidence>
<dbReference type="PANTHER" id="PTHR30349">
    <property type="entry name" value="PHAGE INTEGRASE-RELATED"/>
    <property type="match status" value="1"/>
</dbReference>
<dbReference type="OrthoDB" id="6819422at2"/>
<sequence length="396" mass="44845">MKYQVRLLVMSSGERLPVLCTSDGQPMMEPALYVLTELRAQGRSSATIRHALEAIMVLQMTLDQQQIDLNARMRGGKHLQIHEVDLIARCANQPIRAFGQDSARQLSRASAANRLHYIHQYLRWQAFGFLMQLDSNEKAYLALRDRVEKACSALKARSPCLTIRSPRDQRQGLSDQSLAILESVVDGAQQVWQNEHAQARNQLMLRWLMELGIRRGELLGVRLCDIDFQKLEVLIARRADAKDDPRAQQPNAKTYERVLDISEELAEMTHDYVMWSRANQGLSRRHDFLFVAGGTGKPLSIAGANKLFASMREAGLNLPEDVTAHILRHTWNDRFSKQMERAGMSPEAEQKMRSVLMGWSPTSETAATYTRRYVRERASQAMKSMQGQLGVSGGKP</sequence>
<keyword evidence="1" id="KW-0229">DNA integration</keyword>
<reference evidence="4 5" key="1">
    <citation type="submission" date="2019-03" db="EMBL/GenBank/DDBJ databases">
        <title>Genomic Encyclopedia of Type Strains, Phase IV (KMG-IV): sequencing the most valuable type-strain genomes for metagenomic binning, comparative biology and taxonomic classification.</title>
        <authorList>
            <person name="Goeker M."/>
        </authorList>
    </citation>
    <scope>NUCLEOTIDE SEQUENCE [LARGE SCALE GENOMIC DNA]</scope>
    <source>
        <strain evidence="4 5">DSM 11901</strain>
    </source>
</reference>
<dbReference type="RefSeq" id="WP_133609637.1">
    <property type="nucleotide sequence ID" value="NZ_SNXW01000007.1"/>
</dbReference>
<dbReference type="InterPro" id="IPR011010">
    <property type="entry name" value="DNA_brk_join_enz"/>
</dbReference>
<dbReference type="EMBL" id="SNXW01000007">
    <property type="protein sequence ID" value="TDP81573.1"/>
    <property type="molecule type" value="Genomic_DNA"/>
</dbReference>
<accession>A0A4R6R6J8</accession>